<dbReference type="OMA" id="RHVEAHH"/>
<dbReference type="InterPro" id="IPR010686">
    <property type="entry name" value="OBAP-like"/>
</dbReference>
<dbReference type="PANTHER" id="PTHR31360:SF0">
    <property type="entry name" value="OIL BODY-ASSOCIATED PROTEIN 1B"/>
    <property type="match status" value="1"/>
</dbReference>
<dbReference type="KEGG" id="adl:AURDEDRAFT_117203"/>
<keyword evidence="3" id="KW-1185">Reference proteome</keyword>
<evidence type="ECO:0000256" key="1">
    <source>
        <dbReference type="ARBA" id="ARBA00009740"/>
    </source>
</evidence>
<dbReference type="EMBL" id="JH687874">
    <property type="protein sequence ID" value="EJD35952.1"/>
    <property type="molecule type" value="Genomic_DNA"/>
</dbReference>
<name>J0D8Q6_AURST</name>
<organism evidence="2 3">
    <name type="scientific">Auricularia subglabra (strain TFB-10046 / SS5)</name>
    <name type="common">White-rot fungus</name>
    <name type="synonym">Auricularia delicata (strain TFB10046)</name>
    <dbReference type="NCBI Taxonomy" id="717982"/>
    <lineage>
        <taxon>Eukaryota</taxon>
        <taxon>Fungi</taxon>
        <taxon>Dikarya</taxon>
        <taxon>Basidiomycota</taxon>
        <taxon>Agaricomycotina</taxon>
        <taxon>Agaricomycetes</taxon>
        <taxon>Auriculariales</taxon>
        <taxon>Auriculariaceae</taxon>
        <taxon>Auricularia</taxon>
    </lineage>
</organism>
<proteinExistence type="inferred from homology"/>
<sequence>MDAETKQAAYHTHAYHTAGAAMMSFQPIQKIHQHICAFHPYAHDKTRAVRAHHFCTHFRPDMHQCVIYDGPGDNARLIGIEYIVTDAVFKTLPDEEKKYWHSHKYEVESGLLMLVAKAGVPNAAADEAEQPAMLELRKTYGKTIHTWVFDEHPDLPLGPPQLMMSWTDDAQVRGFEDAIAARDAELGVSTEGKRKLREGYIPKDGFEPDAHADYPVHSGKSVYLKPVEVDVKLA</sequence>
<gene>
    <name evidence="2" type="ORF">AURDEDRAFT_117203</name>
</gene>
<protein>
    <submittedName>
        <fullName evidence="2">DUF1264-domain-containing protein</fullName>
    </submittedName>
</protein>
<comment type="similarity">
    <text evidence="1">Belongs to the OBAP family.</text>
</comment>
<dbReference type="Pfam" id="PF06884">
    <property type="entry name" value="DUF1264"/>
    <property type="match status" value="1"/>
</dbReference>
<accession>J0D8Q6</accession>
<dbReference type="eggNOG" id="ENOG502QR3B">
    <property type="taxonomic scope" value="Eukaryota"/>
</dbReference>
<evidence type="ECO:0000313" key="2">
    <source>
        <dbReference type="EMBL" id="EJD35952.1"/>
    </source>
</evidence>
<reference evidence="3" key="1">
    <citation type="journal article" date="2012" name="Science">
        <title>The Paleozoic origin of enzymatic lignin decomposition reconstructed from 31 fungal genomes.</title>
        <authorList>
            <person name="Floudas D."/>
            <person name="Binder M."/>
            <person name="Riley R."/>
            <person name="Barry K."/>
            <person name="Blanchette R.A."/>
            <person name="Henrissat B."/>
            <person name="Martinez A.T."/>
            <person name="Otillar R."/>
            <person name="Spatafora J.W."/>
            <person name="Yadav J.S."/>
            <person name="Aerts A."/>
            <person name="Benoit I."/>
            <person name="Boyd A."/>
            <person name="Carlson A."/>
            <person name="Copeland A."/>
            <person name="Coutinho P.M."/>
            <person name="de Vries R.P."/>
            <person name="Ferreira P."/>
            <person name="Findley K."/>
            <person name="Foster B."/>
            <person name="Gaskell J."/>
            <person name="Glotzer D."/>
            <person name="Gorecki P."/>
            <person name="Heitman J."/>
            <person name="Hesse C."/>
            <person name="Hori C."/>
            <person name="Igarashi K."/>
            <person name="Jurgens J.A."/>
            <person name="Kallen N."/>
            <person name="Kersten P."/>
            <person name="Kohler A."/>
            <person name="Kuees U."/>
            <person name="Kumar T.K.A."/>
            <person name="Kuo A."/>
            <person name="LaButti K."/>
            <person name="Larrondo L.F."/>
            <person name="Lindquist E."/>
            <person name="Ling A."/>
            <person name="Lombard V."/>
            <person name="Lucas S."/>
            <person name="Lundell T."/>
            <person name="Martin R."/>
            <person name="McLaughlin D.J."/>
            <person name="Morgenstern I."/>
            <person name="Morin E."/>
            <person name="Murat C."/>
            <person name="Nagy L.G."/>
            <person name="Nolan M."/>
            <person name="Ohm R.A."/>
            <person name="Patyshakuliyeva A."/>
            <person name="Rokas A."/>
            <person name="Ruiz-Duenas F.J."/>
            <person name="Sabat G."/>
            <person name="Salamov A."/>
            <person name="Samejima M."/>
            <person name="Schmutz J."/>
            <person name="Slot J.C."/>
            <person name="St John F."/>
            <person name="Stenlid J."/>
            <person name="Sun H."/>
            <person name="Sun S."/>
            <person name="Syed K."/>
            <person name="Tsang A."/>
            <person name="Wiebenga A."/>
            <person name="Young D."/>
            <person name="Pisabarro A."/>
            <person name="Eastwood D.C."/>
            <person name="Martin F."/>
            <person name="Cullen D."/>
            <person name="Grigoriev I.V."/>
            <person name="Hibbett D.S."/>
        </authorList>
    </citation>
    <scope>NUCLEOTIDE SEQUENCE [LARGE SCALE GENOMIC DNA]</scope>
    <source>
        <strain evidence="3">TFB10046</strain>
    </source>
</reference>
<evidence type="ECO:0000313" key="3">
    <source>
        <dbReference type="Proteomes" id="UP000006514"/>
    </source>
</evidence>
<dbReference type="OrthoDB" id="1901244at2759"/>
<dbReference type="AlphaFoldDB" id="J0D8Q6"/>
<dbReference type="Proteomes" id="UP000006514">
    <property type="component" value="Unassembled WGS sequence"/>
</dbReference>
<dbReference type="PANTHER" id="PTHR31360">
    <property type="match status" value="1"/>
</dbReference>
<dbReference type="InParanoid" id="J0D8Q6"/>